<dbReference type="PANTHER" id="PTHR12526">
    <property type="entry name" value="GLYCOSYLTRANSFERASE"/>
    <property type="match status" value="1"/>
</dbReference>
<dbReference type="OrthoDB" id="4286180at2"/>
<organism evidence="1 2">
    <name type="scientific">Dactylosporangium aurantiacum</name>
    <dbReference type="NCBI Taxonomy" id="35754"/>
    <lineage>
        <taxon>Bacteria</taxon>
        <taxon>Bacillati</taxon>
        <taxon>Actinomycetota</taxon>
        <taxon>Actinomycetes</taxon>
        <taxon>Micromonosporales</taxon>
        <taxon>Micromonosporaceae</taxon>
        <taxon>Dactylosporangium</taxon>
    </lineage>
</organism>
<dbReference type="Proteomes" id="UP001058003">
    <property type="component" value="Chromosome"/>
</dbReference>
<accession>A0A9Q9MLF5</accession>
<keyword evidence="2" id="KW-1185">Reference proteome</keyword>
<reference evidence="1" key="1">
    <citation type="submission" date="2021-04" db="EMBL/GenBank/DDBJ databases">
        <title>Dactylosporangium aurantiacum NRRL B-8018 full assembly.</title>
        <authorList>
            <person name="Hartkoorn R.C."/>
            <person name="Beaudoing E."/>
            <person name="Hot D."/>
        </authorList>
    </citation>
    <scope>NUCLEOTIDE SEQUENCE</scope>
    <source>
        <strain evidence="1">NRRL B-8018</strain>
    </source>
</reference>
<dbReference type="SUPFAM" id="SSF53756">
    <property type="entry name" value="UDP-Glycosyltransferase/glycogen phosphorylase"/>
    <property type="match status" value="1"/>
</dbReference>
<dbReference type="PANTHER" id="PTHR12526:SF637">
    <property type="entry name" value="GLYCOSYLTRANSFERASE EPSF-RELATED"/>
    <property type="match status" value="1"/>
</dbReference>
<protein>
    <submittedName>
        <fullName evidence="1">Glycosyltransferase family 4 protein</fullName>
    </submittedName>
</protein>
<gene>
    <name evidence="1" type="ORF">Daura_23750</name>
</gene>
<dbReference type="RefSeq" id="WP_033361956.1">
    <property type="nucleotide sequence ID" value="NZ_CP073767.1"/>
</dbReference>
<dbReference type="KEGG" id="daur:Daura_23750"/>
<dbReference type="AlphaFoldDB" id="A0A9Q9MLF5"/>
<sequence length="435" mass="48093">MGEHRLAVLIFTNEGFRQVDGGVARVVHDILDLRAEAAQLAHAHGADVRWHIAERASNTGYDTDRWAYAEQRWLRDGDVQYHRMADPRAHPWEMDHFEHCVAMGAASGQVMLRVAEEADSVLVLTGMSMFAMATRFVVRAADQFHIPATVVHLTHNPVLNAGGDAELPETYADSVMGHLARHDERVTVGWESSWMREQYQQVYGIPDDKFLFAYNGIRQDAPKFDRMDPAEVEAILRSLGVPLAQELVISWGRGVPEKGFELFLEAAKEAGDVFPVVLNPRPNPALEEYHRSLGSPGLLLSGQDDRVLAAFCQWRLTLAAAFLSERESASITGNEATLMNGGNGLVVIGVPAGVYPELIDDGVDGVMAKERTVAAVADALRSVVAMPLAERARMSAAALERTRRTRDYRTNWLRSFTGMLDRHFTVIGRSAGPLT</sequence>
<evidence type="ECO:0000313" key="2">
    <source>
        <dbReference type="Proteomes" id="UP001058003"/>
    </source>
</evidence>
<dbReference type="EMBL" id="CP073767">
    <property type="protein sequence ID" value="UWZ58915.1"/>
    <property type="molecule type" value="Genomic_DNA"/>
</dbReference>
<name>A0A9Q9MLF5_9ACTN</name>
<proteinExistence type="predicted"/>
<dbReference type="Gene3D" id="3.40.50.2000">
    <property type="entry name" value="Glycogen Phosphorylase B"/>
    <property type="match status" value="1"/>
</dbReference>
<evidence type="ECO:0000313" key="1">
    <source>
        <dbReference type="EMBL" id="UWZ58915.1"/>
    </source>
</evidence>